<keyword evidence="3" id="KW-1185">Reference proteome</keyword>
<dbReference type="Gene3D" id="3.40.1260.10">
    <property type="entry name" value="DsrEFH-like"/>
    <property type="match status" value="1"/>
</dbReference>
<dbReference type="InterPro" id="IPR017462">
    <property type="entry name" value="Sulphur_relay_TusC/DsrF"/>
</dbReference>
<proteinExistence type="inferred from homology"/>
<dbReference type="PANTHER" id="PTHR38780">
    <property type="entry name" value="PROTEIN TUSC"/>
    <property type="match status" value="1"/>
</dbReference>
<dbReference type="NCBIfam" id="NF001238">
    <property type="entry name" value="PRK00211.1"/>
    <property type="match status" value="1"/>
</dbReference>
<reference evidence="2 3" key="1">
    <citation type="journal article" date="2011" name="Appl. Environ. Microbiol.">
        <title>The genome of Buchnera aphidicola from the aphid Cinara tujafilina provides new clues about the evolutionary history of metabolic losses in bacterial endosymbionts.</title>
        <authorList>
            <person name="Lamelas A."/>
            <person name="Gosalbes M.J."/>
            <person name="Moya A."/>
            <person name="Latorre A."/>
        </authorList>
    </citation>
    <scope>NUCLEOTIDE SEQUENCE [LARGE SCALE GENOMIC DNA]</scope>
    <source>
        <strain evidence="3">Cinara tujafilina</strain>
    </source>
</reference>
<dbReference type="AlphaFoldDB" id="F7WZV9"/>
<organism evidence="2 3">
    <name type="scientific">Buchnera aphidicola</name>
    <name type="common">Cinara tujafilina</name>
    <dbReference type="NCBI Taxonomy" id="261317"/>
    <lineage>
        <taxon>Bacteria</taxon>
        <taxon>Pseudomonadati</taxon>
        <taxon>Pseudomonadota</taxon>
        <taxon>Gammaproteobacteria</taxon>
        <taxon>Enterobacterales</taxon>
        <taxon>Erwiniaceae</taxon>
        <taxon>Buchnera</taxon>
    </lineage>
</organism>
<dbReference type="InterPro" id="IPR003787">
    <property type="entry name" value="Sulphur_relay_DsrE/F-like"/>
</dbReference>
<evidence type="ECO:0000313" key="3">
    <source>
        <dbReference type="Proteomes" id="UP000006811"/>
    </source>
</evidence>
<dbReference type="HOGENOM" id="CLU_155943_1_0_6"/>
<sequence length="119" mass="13929">MKSIAFIFSNAPHGNSISREGLDVIISFSVSTNKIGLFFIEDGVFQLIPKQNPQLIFSRNYIKTFKILLLYGITDFFFCEKSMQDRGLKKFNNFILDIKLVNSKHLKKYINTFDFVFKW</sequence>
<dbReference type="EMBL" id="CP001817">
    <property type="protein sequence ID" value="AEH39924.1"/>
    <property type="molecule type" value="Genomic_DNA"/>
</dbReference>
<dbReference type="eggNOG" id="COG2923">
    <property type="taxonomic scope" value="Bacteria"/>
</dbReference>
<dbReference type="STRING" id="261317.BCTU_359"/>
<gene>
    <name evidence="2" type="primary">yheM</name>
    <name evidence="2" type="ORF">BCTU_359</name>
</gene>
<dbReference type="OrthoDB" id="9789418at2"/>
<dbReference type="Proteomes" id="UP000006811">
    <property type="component" value="Chromosome"/>
</dbReference>
<evidence type="ECO:0000313" key="2">
    <source>
        <dbReference type="EMBL" id="AEH39924.1"/>
    </source>
</evidence>
<dbReference type="InterPro" id="IPR027396">
    <property type="entry name" value="DsrEFH-like"/>
</dbReference>
<protein>
    <submittedName>
        <fullName evidence="2">Sulfur transfer complex subunit TusC</fullName>
    </submittedName>
</protein>
<dbReference type="Pfam" id="PF02635">
    <property type="entry name" value="DsrE"/>
    <property type="match status" value="1"/>
</dbReference>
<dbReference type="PANTHER" id="PTHR38780:SF1">
    <property type="entry name" value="PROTEIN TUSC"/>
    <property type="match status" value="1"/>
</dbReference>
<dbReference type="NCBIfam" id="TIGR03010">
    <property type="entry name" value="sulf_tusC_dsrF"/>
    <property type="match status" value="1"/>
</dbReference>
<name>F7WZV9_9GAMM</name>
<dbReference type="SUPFAM" id="SSF75169">
    <property type="entry name" value="DsrEFH-like"/>
    <property type="match status" value="1"/>
</dbReference>
<comment type="similarity">
    <text evidence="1">Belongs to the DsrF/TusC family.</text>
</comment>
<evidence type="ECO:0000256" key="1">
    <source>
        <dbReference type="ARBA" id="ARBA00005996"/>
    </source>
</evidence>
<accession>F7WZV9</accession>
<dbReference type="KEGG" id="baj:BCTU_359"/>